<keyword evidence="4" id="KW-1185">Reference proteome</keyword>
<evidence type="ECO:0000313" key="3">
    <source>
        <dbReference type="EMBL" id="KAJ5190462.1"/>
    </source>
</evidence>
<reference evidence="3" key="1">
    <citation type="submission" date="2022-12" db="EMBL/GenBank/DDBJ databases">
        <authorList>
            <person name="Petersen C."/>
        </authorList>
    </citation>
    <scope>NUCLEOTIDE SEQUENCE</scope>
    <source>
        <strain evidence="3">IBT 15544</strain>
    </source>
</reference>
<dbReference type="GeneID" id="83183804"/>
<sequence>MPLIVPKRNTYSHVNLPIALFTTVALVTALLYLQLVYGISWLLRPFYNSSQEFPPLRRTIERTEKLTVNIILSIVPTSFYRSPPVSDFFHMHEDSALRVMSGPRYAYENPSHTQQSQPTTVIPATLLQCYPENSVERMDAITYEPRLPVRANIPDRHAHARESFVYDTVKKYATMGKQRISVVEMHRSTQNVSQSYTQKQVETAGPQPTVPVLVSPQPYQKSPAASFDGAREASMHSFPTEIEDSTNSMTLRMNRRSKSRSTESYPGKFPVSDGLEYSNLATASLNFRERGTTSVRPFSDY</sequence>
<protein>
    <submittedName>
        <fullName evidence="3">Uncharacterized protein</fullName>
    </submittedName>
</protein>
<comment type="caution">
    <text evidence="3">The sequence shown here is derived from an EMBL/GenBank/DDBJ whole genome shotgun (WGS) entry which is preliminary data.</text>
</comment>
<keyword evidence="2" id="KW-0812">Transmembrane</keyword>
<dbReference type="EMBL" id="JAPQKR010000016">
    <property type="protein sequence ID" value="KAJ5190462.1"/>
    <property type="molecule type" value="Genomic_DNA"/>
</dbReference>
<evidence type="ECO:0000256" key="2">
    <source>
        <dbReference type="SAM" id="Phobius"/>
    </source>
</evidence>
<keyword evidence="2" id="KW-0472">Membrane</keyword>
<evidence type="ECO:0000256" key="1">
    <source>
        <dbReference type="SAM" id="MobiDB-lite"/>
    </source>
</evidence>
<proteinExistence type="predicted"/>
<feature type="region of interest" description="Disordered" evidence="1">
    <location>
        <begin position="242"/>
        <end position="268"/>
    </location>
</feature>
<gene>
    <name evidence="3" type="ORF">N7498_009447</name>
</gene>
<reference evidence="3" key="2">
    <citation type="journal article" date="2023" name="IMA Fungus">
        <title>Comparative genomic study of the Penicillium genus elucidates a diverse pangenome and 15 lateral gene transfer events.</title>
        <authorList>
            <person name="Petersen C."/>
            <person name="Sorensen T."/>
            <person name="Nielsen M.R."/>
            <person name="Sondergaard T.E."/>
            <person name="Sorensen J.L."/>
            <person name="Fitzpatrick D.A."/>
            <person name="Frisvad J.C."/>
            <person name="Nielsen K.L."/>
        </authorList>
    </citation>
    <scope>NUCLEOTIDE SEQUENCE</scope>
    <source>
        <strain evidence="3">IBT 15544</strain>
    </source>
</reference>
<accession>A0A9W9M800</accession>
<name>A0A9W9M800_9EURO</name>
<dbReference type="Proteomes" id="UP001150904">
    <property type="component" value="Unassembled WGS sequence"/>
</dbReference>
<keyword evidence="2" id="KW-1133">Transmembrane helix</keyword>
<dbReference type="AlphaFoldDB" id="A0A9W9M800"/>
<dbReference type="OrthoDB" id="4326871at2759"/>
<evidence type="ECO:0000313" key="4">
    <source>
        <dbReference type="Proteomes" id="UP001150904"/>
    </source>
</evidence>
<feature type="transmembrane region" description="Helical" evidence="2">
    <location>
        <begin position="20"/>
        <end position="43"/>
    </location>
</feature>
<dbReference type="RefSeq" id="XP_058303402.1">
    <property type="nucleotide sequence ID" value="XM_058456503.1"/>
</dbReference>
<organism evidence="3 4">
    <name type="scientific">Penicillium cinerascens</name>
    <dbReference type="NCBI Taxonomy" id="70096"/>
    <lineage>
        <taxon>Eukaryota</taxon>
        <taxon>Fungi</taxon>
        <taxon>Dikarya</taxon>
        <taxon>Ascomycota</taxon>
        <taxon>Pezizomycotina</taxon>
        <taxon>Eurotiomycetes</taxon>
        <taxon>Eurotiomycetidae</taxon>
        <taxon>Eurotiales</taxon>
        <taxon>Aspergillaceae</taxon>
        <taxon>Penicillium</taxon>
    </lineage>
</organism>